<comment type="caution">
    <text evidence="12">The sequence shown here is derived from an EMBL/GenBank/DDBJ whole genome shotgun (WGS) entry which is preliminary data.</text>
</comment>
<dbReference type="FunFam" id="3.30.160.60:FF:000758">
    <property type="entry name" value="C2H2 transcription factor, putative"/>
    <property type="match status" value="1"/>
</dbReference>
<gene>
    <name evidence="12" type="ORF">BB8028_0002g10700</name>
</gene>
<feature type="region of interest" description="Disordered" evidence="10">
    <location>
        <begin position="184"/>
        <end position="271"/>
    </location>
</feature>
<evidence type="ECO:0000256" key="8">
    <source>
        <dbReference type="ARBA" id="ARBA00023242"/>
    </source>
</evidence>
<dbReference type="GO" id="GO:0008270">
    <property type="term" value="F:zinc ion binding"/>
    <property type="evidence" value="ECO:0007669"/>
    <property type="project" value="UniProtKB-KW"/>
</dbReference>
<dbReference type="PROSITE" id="PS50157">
    <property type="entry name" value="ZINC_FINGER_C2H2_2"/>
    <property type="match status" value="2"/>
</dbReference>
<evidence type="ECO:0000313" key="12">
    <source>
        <dbReference type="EMBL" id="PQK10751.1"/>
    </source>
</evidence>
<evidence type="ECO:0000259" key="11">
    <source>
        <dbReference type="PROSITE" id="PS50157"/>
    </source>
</evidence>
<evidence type="ECO:0000256" key="6">
    <source>
        <dbReference type="ARBA" id="ARBA00023015"/>
    </source>
</evidence>
<keyword evidence="8" id="KW-0539">Nucleus</keyword>
<dbReference type="EMBL" id="JRHA01000002">
    <property type="protein sequence ID" value="PQK10751.1"/>
    <property type="molecule type" value="Genomic_DNA"/>
</dbReference>
<dbReference type="SUPFAM" id="SSF57667">
    <property type="entry name" value="beta-beta-alpha zinc fingers"/>
    <property type="match status" value="1"/>
</dbReference>
<evidence type="ECO:0000313" key="13">
    <source>
        <dbReference type="Proteomes" id="UP000237441"/>
    </source>
</evidence>
<feature type="region of interest" description="Disordered" evidence="10">
    <location>
        <begin position="384"/>
        <end position="454"/>
    </location>
</feature>
<keyword evidence="3" id="KW-0677">Repeat</keyword>
<dbReference type="InterPro" id="IPR013087">
    <property type="entry name" value="Znf_C2H2_type"/>
</dbReference>
<feature type="compositionally biased region" description="Low complexity" evidence="10">
    <location>
        <begin position="292"/>
        <end position="310"/>
    </location>
</feature>
<comment type="subcellular location">
    <subcellularLocation>
        <location evidence="1">Nucleus</location>
    </subcellularLocation>
</comment>
<feature type="region of interest" description="Disordered" evidence="10">
    <location>
        <begin position="283"/>
        <end position="372"/>
    </location>
</feature>
<dbReference type="GO" id="GO:0051701">
    <property type="term" value="P:biological process involved in interaction with host"/>
    <property type="evidence" value="ECO:0007669"/>
    <property type="project" value="UniProtKB-ARBA"/>
</dbReference>
<feature type="compositionally biased region" description="Basic and acidic residues" evidence="10">
    <location>
        <begin position="414"/>
        <end position="425"/>
    </location>
</feature>
<feature type="compositionally biased region" description="Polar residues" evidence="10">
    <location>
        <begin position="428"/>
        <end position="442"/>
    </location>
</feature>
<feature type="domain" description="C2H2-type" evidence="11">
    <location>
        <begin position="159"/>
        <end position="186"/>
    </location>
</feature>
<dbReference type="Gene3D" id="3.30.160.60">
    <property type="entry name" value="Classic Zinc Finger"/>
    <property type="match status" value="2"/>
</dbReference>
<reference evidence="12 13" key="1">
    <citation type="submission" date="2016-07" db="EMBL/GenBank/DDBJ databases">
        <title>Comparative genomics of the entomopathogenic fungus Beauveria bassiana.</title>
        <authorList>
            <person name="Valero Jimenez C.A."/>
            <person name="Zwaan B.J."/>
            <person name="Van Kan J.A."/>
            <person name="Takken W."/>
            <person name="Debets A.J."/>
            <person name="Schoustra S.E."/>
            <person name="Koenraadt C.J."/>
        </authorList>
    </citation>
    <scope>NUCLEOTIDE SEQUENCE [LARGE SCALE GENOMIC DNA]</scope>
    <source>
        <strain evidence="12 13">ARSEF 8028</strain>
    </source>
</reference>
<evidence type="ECO:0000256" key="1">
    <source>
        <dbReference type="ARBA" id="ARBA00004123"/>
    </source>
</evidence>
<dbReference type="AlphaFoldDB" id="A0A2S7Y3R5"/>
<dbReference type="GO" id="GO:0000981">
    <property type="term" value="F:DNA-binding transcription factor activity, RNA polymerase II-specific"/>
    <property type="evidence" value="ECO:0007669"/>
    <property type="project" value="TreeGrafter"/>
</dbReference>
<feature type="compositionally biased region" description="Polar residues" evidence="10">
    <location>
        <begin position="191"/>
        <end position="201"/>
    </location>
</feature>
<organism evidence="12 13">
    <name type="scientific">Beauveria bassiana</name>
    <name type="common">White muscardine disease fungus</name>
    <name type="synonym">Tritirachium shiotae</name>
    <dbReference type="NCBI Taxonomy" id="176275"/>
    <lineage>
        <taxon>Eukaryota</taxon>
        <taxon>Fungi</taxon>
        <taxon>Dikarya</taxon>
        <taxon>Ascomycota</taxon>
        <taxon>Pezizomycotina</taxon>
        <taxon>Sordariomycetes</taxon>
        <taxon>Hypocreomycetidae</taxon>
        <taxon>Hypocreales</taxon>
        <taxon>Cordycipitaceae</taxon>
        <taxon>Beauveria</taxon>
    </lineage>
</organism>
<feature type="domain" description="C2H2-type" evidence="11">
    <location>
        <begin position="128"/>
        <end position="158"/>
    </location>
</feature>
<dbReference type="InterPro" id="IPR036236">
    <property type="entry name" value="Znf_C2H2_sf"/>
</dbReference>
<dbReference type="FunFam" id="3.30.160.60:FF:000606">
    <property type="entry name" value="C2H2 transcription factor, putative"/>
    <property type="match status" value="1"/>
</dbReference>
<feature type="compositionally biased region" description="Polar residues" evidence="10">
    <location>
        <begin position="21"/>
        <end position="41"/>
    </location>
</feature>
<feature type="region of interest" description="Disordered" evidence="10">
    <location>
        <begin position="1"/>
        <end position="126"/>
    </location>
</feature>
<dbReference type="GO" id="GO:0000978">
    <property type="term" value="F:RNA polymerase II cis-regulatory region sequence-specific DNA binding"/>
    <property type="evidence" value="ECO:0007669"/>
    <property type="project" value="TreeGrafter"/>
</dbReference>
<keyword evidence="7" id="KW-0804">Transcription</keyword>
<sequence>MAAAFRPVNTSNTDYYHKDTSSIMHSSPATPRPNTAPQSQNDRPKDDGRTPTRVTFSASNDMRHQQNEQPHSDNAHSSSTTSPNRDSMDVDMEDSDNEAGAGDDNGGSDGESVNGDGTKSKKKKSQRFYCTDFPPCNLSFTRSEHLARHIRKHTGERPFQCHCSRRFSRLDNLRQHAQTVHVNEDIPNDSLAATGSRFQRQMRTDRVRQAGNRARASTSGSAGGPSRGHSKSLSTSSINSMGSMGSVYGTPMHADRRRPAPLVMPSDPRSRMSIESYRSGVDSNYSYRPHSPSDFSTPTSATFSTAQSSPRWPSGMASPTTSAHSHSHSHTRSQSMYMPDQRRSGRRLSVPSGIAPFQSHGPPPGRLAFGPALVNSSNAGAFSTSNHHTVASPAGQAPGWSGRRDSTSSNSADDGWRRRTWHPDSRVLNGQQPPLNAQSTVHPNPPPPMATPATTQFNLRLPGIESFDPLPQRPPTPPRRTHSPMVAEHDMYQLSSVVSTGLISDTALLRVTAQVAGPLRRTRQCKPKPSVYMATCVSRNLRVSAMALLHRVLSTSIQCLLRRWPRAEKLNDTAGIAVLLHCRGMLHWHRMAGPRRSTRWCTQTLLVSLASLRVSSSSPSSSKSILPIADLMLLLLLLLTRALQLQLTEST</sequence>
<evidence type="ECO:0000256" key="3">
    <source>
        <dbReference type="ARBA" id="ARBA00022737"/>
    </source>
</evidence>
<keyword evidence="6" id="KW-0805">Transcription regulation</keyword>
<evidence type="ECO:0000256" key="9">
    <source>
        <dbReference type="PROSITE-ProRule" id="PRU00042"/>
    </source>
</evidence>
<dbReference type="Proteomes" id="UP000237441">
    <property type="component" value="Unassembled WGS sequence"/>
</dbReference>
<proteinExistence type="predicted"/>
<evidence type="ECO:0000256" key="5">
    <source>
        <dbReference type="ARBA" id="ARBA00022833"/>
    </source>
</evidence>
<feature type="compositionally biased region" description="Polar residues" evidence="10">
    <location>
        <begin position="231"/>
        <end position="243"/>
    </location>
</feature>
<feature type="region of interest" description="Disordered" evidence="10">
    <location>
        <begin position="463"/>
        <end position="482"/>
    </location>
</feature>
<dbReference type="PANTHER" id="PTHR23235">
    <property type="entry name" value="KRUEPPEL-LIKE TRANSCRIPTION FACTOR"/>
    <property type="match status" value="1"/>
</dbReference>
<dbReference type="OrthoDB" id="624345at2759"/>
<evidence type="ECO:0000256" key="2">
    <source>
        <dbReference type="ARBA" id="ARBA00022723"/>
    </source>
</evidence>
<name>A0A2S7Y3R5_BEABA</name>
<keyword evidence="2" id="KW-0479">Metal-binding</keyword>
<keyword evidence="5" id="KW-0862">Zinc</keyword>
<dbReference type="PANTHER" id="PTHR23235:SF127">
    <property type="entry name" value="TRANSCRIPTION FACTOR, PUTATIVE (AFU_ORTHOLOGUE AFUA_3G09820)-RELATED"/>
    <property type="match status" value="1"/>
</dbReference>
<feature type="compositionally biased region" description="Basic and acidic residues" evidence="10">
    <location>
        <begin position="61"/>
        <end position="74"/>
    </location>
</feature>
<evidence type="ECO:0000256" key="4">
    <source>
        <dbReference type="ARBA" id="ARBA00022771"/>
    </source>
</evidence>
<protein>
    <recommendedName>
        <fullName evidence="11">C2H2-type domain-containing protein</fullName>
    </recommendedName>
</protein>
<evidence type="ECO:0000256" key="7">
    <source>
        <dbReference type="ARBA" id="ARBA00023163"/>
    </source>
</evidence>
<evidence type="ECO:0000256" key="10">
    <source>
        <dbReference type="SAM" id="MobiDB-lite"/>
    </source>
</evidence>
<keyword evidence="4 9" id="KW-0863">Zinc-finger</keyword>
<accession>A0A2S7Y3R5</accession>
<dbReference type="GO" id="GO:0005634">
    <property type="term" value="C:nucleus"/>
    <property type="evidence" value="ECO:0007669"/>
    <property type="project" value="UniProtKB-SubCell"/>
</dbReference>
<feature type="compositionally biased region" description="Polar residues" evidence="10">
    <location>
        <begin position="75"/>
        <end position="85"/>
    </location>
</feature>